<evidence type="ECO:0000313" key="1">
    <source>
        <dbReference type="EMBL" id="CAI2717568.1"/>
    </source>
</evidence>
<organism evidence="1 2">
    <name type="scientific">Nitrospina watsonii</name>
    <dbReference type="NCBI Taxonomy" id="1323948"/>
    <lineage>
        <taxon>Bacteria</taxon>
        <taxon>Pseudomonadati</taxon>
        <taxon>Nitrospinota/Tectimicrobiota group</taxon>
        <taxon>Nitrospinota</taxon>
        <taxon>Nitrospinia</taxon>
        <taxon>Nitrospinales</taxon>
        <taxon>Nitrospinaceae</taxon>
        <taxon>Nitrospina</taxon>
    </lineage>
</organism>
<dbReference type="Gene3D" id="1.20.910.10">
    <property type="entry name" value="Heme oxygenase-like"/>
    <property type="match status" value="1"/>
</dbReference>
<keyword evidence="2" id="KW-1185">Reference proteome</keyword>
<name>A0ABM9HBS4_9BACT</name>
<proteinExistence type="predicted"/>
<dbReference type="Proteomes" id="UP001157733">
    <property type="component" value="Chromosome"/>
</dbReference>
<dbReference type="InterPro" id="IPR016084">
    <property type="entry name" value="Haem_Oase-like_multi-hlx"/>
</dbReference>
<gene>
    <name evidence="1" type="ORF">NSPWAT_0709</name>
</gene>
<reference evidence="1 2" key="1">
    <citation type="submission" date="2022-09" db="EMBL/GenBank/DDBJ databases">
        <authorList>
            <person name="Kop L."/>
        </authorList>
    </citation>
    <scope>NUCLEOTIDE SEQUENCE [LARGE SCALE GENOMIC DNA]</scope>
    <source>
        <strain evidence="1 2">347</strain>
    </source>
</reference>
<dbReference type="RefSeq" id="WP_282010497.1">
    <property type="nucleotide sequence ID" value="NZ_OX336137.1"/>
</dbReference>
<sequence>MTLGTKPTLYSTSPHFVEAEHLFLQCLHWEGLDQIVARDPLRMREFEDALEFALGEAFHTGEESEEPHRFLHRVLYAINRMKLFWYDDLDHYINENSTYLFAIRNRIESAWQDWENKSFAVERFENIDVNRALKQRVVADLERQPSAEDVYIQKEMGEAGYRRLIEIASVGGLVEASQLSRMLGGVGNEVQSMLTRIFLEEYGGGRLNRKHSSFFLTMLETLKLDTRPEAYLDRLPWQVLANINLSFTLCEQKRNFLRYVGGLLYFETSAPLDFGTFKLAGERLGLPYDAWGYWDIHVKEDERHGRWMLDDVALPLIERYPERAWQMVFGYDEQKRFNERAGKATLASIQKAETD</sequence>
<protein>
    <submittedName>
        <fullName evidence="1">Iron-containing redox enzyme family protein</fullName>
    </submittedName>
</protein>
<dbReference type="Pfam" id="PF14518">
    <property type="entry name" value="Haem_oxygenas_2"/>
    <property type="match status" value="1"/>
</dbReference>
<dbReference type="EMBL" id="OX336137">
    <property type="protein sequence ID" value="CAI2717568.1"/>
    <property type="molecule type" value="Genomic_DNA"/>
</dbReference>
<evidence type="ECO:0000313" key="2">
    <source>
        <dbReference type="Proteomes" id="UP001157733"/>
    </source>
</evidence>
<dbReference type="SMART" id="SM01236">
    <property type="entry name" value="Haem_oxygenase_2"/>
    <property type="match status" value="1"/>
</dbReference>
<accession>A0ABM9HBS4</accession>